<protein>
    <submittedName>
        <fullName evidence="1">Uncharacterized protein</fullName>
    </submittedName>
</protein>
<dbReference type="EMBL" id="JACHFL010000003">
    <property type="protein sequence ID" value="MBB5362661.1"/>
    <property type="molecule type" value="Genomic_DNA"/>
</dbReference>
<dbReference type="Proteomes" id="UP000552709">
    <property type="component" value="Unassembled WGS sequence"/>
</dbReference>
<sequence>MCRNACGPAETGETALLGLLRLTRRGEAYLGQLGV</sequence>
<gene>
    <name evidence="1" type="ORF">HNQ08_001756</name>
</gene>
<comment type="caution">
    <text evidence="1">The sequence shown here is derived from an EMBL/GenBank/DDBJ whole genome shotgun (WGS) entry which is preliminary data.</text>
</comment>
<dbReference type="AlphaFoldDB" id="A0A7W8JT13"/>
<evidence type="ECO:0000313" key="1">
    <source>
        <dbReference type="EMBL" id="MBB5362661.1"/>
    </source>
</evidence>
<organism evidence="1 2">
    <name type="scientific">Deinococcus humi</name>
    <dbReference type="NCBI Taxonomy" id="662880"/>
    <lineage>
        <taxon>Bacteria</taxon>
        <taxon>Thermotogati</taxon>
        <taxon>Deinococcota</taxon>
        <taxon>Deinococci</taxon>
        <taxon>Deinococcales</taxon>
        <taxon>Deinococcaceae</taxon>
        <taxon>Deinococcus</taxon>
    </lineage>
</organism>
<proteinExistence type="predicted"/>
<accession>A0A7W8JT13</accession>
<evidence type="ECO:0000313" key="2">
    <source>
        <dbReference type="Proteomes" id="UP000552709"/>
    </source>
</evidence>
<keyword evidence="2" id="KW-1185">Reference proteome</keyword>
<reference evidence="1 2" key="1">
    <citation type="submission" date="2020-08" db="EMBL/GenBank/DDBJ databases">
        <title>Genomic Encyclopedia of Type Strains, Phase IV (KMG-IV): sequencing the most valuable type-strain genomes for metagenomic binning, comparative biology and taxonomic classification.</title>
        <authorList>
            <person name="Goeker M."/>
        </authorList>
    </citation>
    <scope>NUCLEOTIDE SEQUENCE [LARGE SCALE GENOMIC DNA]</scope>
    <source>
        <strain evidence="1 2">DSM 27939</strain>
    </source>
</reference>
<name>A0A7W8JT13_9DEIO</name>